<dbReference type="RefSeq" id="WP_003459409.1">
    <property type="nucleotide sequence ID" value="NZ_FNZC01000005.1"/>
</dbReference>
<feature type="domain" description="Type IV pilin Tt1218-like" evidence="2">
    <location>
        <begin position="34"/>
        <end position="88"/>
    </location>
</feature>
<accession>A0A379JV08</accession>
<name>A0A061CV98_ECTOL</name>
<accession>A0A061CV98</accession>
<dbReference type="InterPro" id="IPR012902">
    <property type="entry name" value="N_methyl_site"/>
</dbReference>
<feature type="transmembrane region" description="Helical" evidence="1">
    <location>
        <begin position="12"/>
        <end position="34"/>
    </location>
</feature>
<evidence type="ECO:0000313" key="6">
    <source>
        <dbReference type="Proteomes" id="UP000255303"/>
    </source>
</evidence>
<dbReference type="Proteomes" id="UP000255303">
    <property type="component" value="Unassembled WGS sequence"/>
</dbReference>
<dbReference type="InterPro" id="IPR054402">
    <property type="entry name" value="Tt1218-like_dom"/>
</dbReference>
<sequence length="153" mass="16294">MTGLTHRAQIGATLIEVLVAIVVLSIGLLGLAGLQATSIQANQGAYYRSQASILAADITDRMRANRKAAQAGAYNLSALTSAYTATTTRKDKDLSEWIPLVAKLPNGKARIERDNATGLVTITINWDESRSAIKKADGTAADATANFVYRTEI</sequence>
<evidence type="ECO:0000259" key="2">
    <source>
        <dbReference type="Pfam" id="PF22150"/>
    </source>
</evidence>
<gene>
    <name evidence="3" type="ORF">NCTC10692_02648</name>
    <name evidence="4" type="ORF">NCTC10860_03951</name>
</gene>
<dbReference type="Pfam" id="PF07963">
    <property type="entry name" value="N_methyl"/>
    <property type="match status" value="1"/>
</dbReference>
<protein>
    <submittedName>
        <fullName evidence="3">Type IV pilus modification protein PilV</fullName>
    </submittedName>
</protein>
<dbReference type="EMBL" id="UGUV01000002">
    <property type="protein sequence ID" value="SUD52176.1"/>
    <property type="molecule type" value="Genomic_DNA"/>
</dbReference>
<keyword evidence="1" id="KW-1133">Transmembrane helix</keyword>
<keyword evidence="1" id="KW-0812">Transmembrane</keyword>
<dbReference type="NCBIfam" id="TIGR02523">
    <property type="entry name" value="type_IV_pilV"/>
    <property type="match status" value="1"/>
</dbReference>
<evidence type="ECO:0000313" key="3">
    <source>
        <dbReference type="EMBL" id="SUD52176.1"/>
    </source>
</evidence>
<dbReference type="AlphaFoldDB" id="A0A061CV98"/>
<evidence type="ECO:0000313" key="5">
    <source>
        <dbReference type="Proteomes" id="UP000254084"/>
    </source>
</evidence>
<evidence type="ECO:0000256" key="1">
    <source>
        <dbReference type="SAM" id="Phobius"/>
    </source>
</evidence>
<dbReference type="EMBL" id="UGUW01000004">
    <property type="protein sequence ID" value="SUD61561.1"/>
    <property type="molecule type" value="Genomic_DNA"/>
</dbReference>
<keyword evidence="1" id="KW-0472">Membrane</keyword>
<reference evidence="5 6" key="1">
    <citation type="submission" date="2018-06" db="EMBL/GenBank/DDBJ databases">
        <authorList>
            <consortium name="Pathogen Informatics"/>
            <person name="Doyle S."/>
        </authorList>
    </citation>
    <scope>NUCLEOTIDE SEQUENCE [LARGE SCALE GENOMIC DNA]</scope>
    <source>
        <strain evidence="3 6">NCTC10692</strain>
        <strain evidence="4 5">NCTC10860</strain>
    </source>
</reference>
<organism evidence="3 6">
    <name type="scientific">Ectopseudomonas oleovorans</name>
    <name type="common">Pseudomonas oleovorans</name>
    <dbReference type="NCBI Taxonomy" id="301"/>
    <lineage>
        <taxon>Bacteria</taxon>
        <taxon>Pseudomonadati</taxon>
        <taxon>Pseudomonadota</taxon>
        <taxon>Gammaproteobacteria</taxon>
        <taxon>Pseudomonadales</taxon>
        <taxon>Pseudomonadaceae</taxon>
        <taxon>Ectopseudomonas</taxon>
    </lineage>
</organism>
<dbReference type="Pfam" id="PF22150">
    <property type="entry name" value="Tt1218-like"/>
    <property type="match status" value="1"/>
</dbReference>
<proteinExistence type="predicted"/>
<dbReference type="InterPro" id="IPR013362">
    <property type="entry name" value="Pilus_4_PilV"/>
</dbReference>
<evidence type="ECO:0000313" key="4">
    <source>
        <dbReference type="EMBL" id="SUD61561.1"/>
    </source>
</evidence>
<dbReference type="Proteomes" id="UP000254084">
    <property type="component" value="Unassembled WGS sequence"/>
</dbReference>